<organism evidence="2">
    <name type="scientific">Nanning Rhabd tick virus 1</name>
    <dbReference type="NCBI Taxonomy" id="2972321"/>
    <lineage>
        <taxon>Viruses</taxon>
        <taxon>Riboviria</taxon>
        <taxon>Orthornavirae</taxon>
        <taxon>Negarnaviricota</taxon>
        <taxon>Haploviricotina</taxon>
        <taxon>Monjiviricetes</taxon>
        <taxon>Mononegavirales</taxon>
        <taxon>Rhabdoviridae</taxon>
        <taxon>Alpharhabdovirinae</taxon>
        <taxon>Alpharicinrhavirus</taxon>
        <taxon>Alpharicinrhavirus nanning</taxon>
    </lineage>
</organism>
<evidence type="ECO:0000313" key="2">
    <source>
        <dbReference type="EMBL" id="UYL95549.1"/>
    </source>
</evidence>
<feature type="region of interest" description="Disordered" evidence="1">
    <location>
        <begin position="1"/>
        <end position="35"/>
    </location>
</feature>
<protein>
    <submittedName>
        <fullName evidence="2">Matrix protein</fullName>
    </submittedName>
</protein>
<evidence type="ECO:0000256" key="1">
    <source>
        <dbReference type="SAM" id="MobiDB-lite"/>
    </source>
</evidence>
<reference evidence="2" key="1">
    <citation type="submission" date="2022-05" db="EMBL/GenBank/DDBJ databases">
        <authorList>
            <person name="Cao W."/>
            <person name="Jia N."/>
            <person name="Lam T.T.-Y."/>
            <person name="Ni X."/>
            <person name="Liu J."/>
        </authorList>
    </citation>
    <scope>NUCLEOTIDE SEQUENCE</scope>
    <source>
        <strain evidence="2">TIGMIC 1</strain>
    </source>
</reference>
<proteinExistence type="predicted"/>
<accession>A0A9E7V2A2</accession>
<sequence length="213" mass="23839">MRKLFKKSQKSKKSMTEMSSSDSEPTRPIRSPGPLEGWGVALAGPSAPVEPSKAATDLVTYDIVGNLTVNCPRSVDHQLFFGRMSLNFPHYYQGDIAMKPFHSAVFAKLVSELRSAVSSPRGWLYSSRVAECVTFQGKRAELPQGTTSHFRDVFSWQYRGDIYTWTVDITWVKSHMPGIPLSEFLKSDIACLLQALNVTTVWNEKEKFLALTG</sequence>
<dbReference type="EMBL" id="ON746519">
    <property type="protein sequence ID" value="UYL95549.1"/>
    <property type="molecule type" value="Viral_cRNA"/>
</dbReference>
<name>A0A9E7V2A2_9RHAB</name>
<feature type="compositionally biased region" description="Basic residues" evidence="1">
    <location>
        <begin position="1"/>
        <end position="13"/>
    </location>
</feature>